<organism evidence="1">
    <name type="scientific">Rhipicephalus zambeziensis</name>
    <dbReference type="NCBI Taxonomy" id="60191"/>
    <lineage>
        <taxon>Eukaryota</taxon>
        <taxon>Metazoa</taxon>
        <taxon>Ecdysozoa</taxon>
        <taxon>Arthropoda</taxon>
        <taxon>Chelicerata</taxon>
        <taxon>Arachnida</taxon>
        <taxon>Acari</taxon>
        <taxon>Parasitiformes</taxon>
        <taxon>Ixodida</taxon>
        <taxon>Ixodoidea</taxon>
        <taxon>Ixodidae</taxon>
        <taxon>Rhipicephalinae</taxon>
        <taxon>Rhipicephalus</taxon>
        <taxon>Rhipicephalus</taxon>
    </lineage>
</organism>
<reference evidence="1" key="1">
    <citation type="journal article" date="2017" name="Parasit. Vectors">
        <title>Sialotranscriptomics of Rhipicephalus zambeziensis reveals intricate expression profiles of secretory proteins and suggests tight temporal transcriptional regulation during blood-feeding.</title>
        <authorList>
            <person name="de Castro M.H."/>
            <person name="de Klerk D."/>
            <person name="Pienaar R."/>
            <person name="Rees D.J.G."/>
            <person name="Mans B.J."/>
        </authorList>
    </citation>
    <scope>NUCLEOTIDE SEQUENCE</scope>
    <source>
        <tissue evidence="1">Salivary glands</tissue>
    </source>
</reference>
<evidence type="ECO:0000313" key="1">
    <source>
        <dbReference type="EMBL" id="MAA14735.1"/>
    </source>
</evidence>
<sequence>MSSAQHVLEKLQRVFSVKEAEIDSIIARSEQHFKYGDDLNCGLADFVDNLLGVDVSTLNERAAAYESEHSETSRLKKEMTERLTCAIKDVKSKCKDM</sequence>
<name>A0A224YCU1_9ACAR</name>
<protein>
    <submittedName>
        <fullName evidence="1">Uncharacterized protein</fullName>
    </submittedName>
</protein>
<dbReference type="AlphaFoldDB" id="A0A224YCU1"/>
<dbReference type="EMBL" id="GFPF01003589">
    <property type="protein sequence ID" value="MAA14735.1"/>
    <property type="molecule type" value="Transcribed_RNA"/>
</dbReference>
<proteinExistence type="predicted"/>
<accession>A0A224YCU1</accession>